<comment type="caution">
    <text evidence="3">The sequence shown here is derived from an EMBL/GenBank/DDBJ whole genome shotgun (WGS) entry which is preliminary data.</text>
</comment>
<name>A0A2P5EZ52_TREOI</name>
<dbReference type="InterPro" id="IPR000408">
    <property type="entry name" value="Reg_chr_condens"/>
</dbReference>
<dbReference type="Gene3D" id="2.130.10.30">
    <property type="entry name" value="Regulator of chromosome condensation 1/beta-lactamase-inhibitor protein II"/>
    <property type="match status" value="2"/>
</dbReference>
<dbReference type="AlphaFoldDB" id="A0A2P5EZ52"/>
<dbReference type="PANTHER" id="PTHR22870">
    <property type="entry name" value="REGULATOR OF CHROMOSOME CONDENSATION"/>
    <property type="match status" value="1"/>
</dbReference>
<dbReference type="OrthoDB" id="5370059at2759"/>
<dbReference type="PROSITE" id="PS00626">
    <property type="entry name" value="RCC1_2"/>
    <property type="match status" value="1"/>
</dbReference>
<dbReference type="InParanoid" id="A0A2P5EZ52"/>
<dbReference type="SUPFAM" id="SSF50985">
    <property type="entry name" value="RCC1/BLIP-II"/>
    <property type="match status" value="1"/>
</dbReference>
<dbReference type="PROSITE" id="PS50012">
    <property type="entry name" value="RCC1_3"/>
    <property type="match status" value="3"/>
</dbReference>
<dbReference type="Proteomes" id="UP000237000">
    <property type="component" value="Unassembled WGS sequence"/>
</dbReference>
<dbReference type="STRING" id="63057.A0A2P5EZ52"/>
<dbReference type="EMBL" id="JXTC01000080">
    <property type="protein sequence ID" value="PON90816.1"/>
    <property type="molecule type" value="Genomic_DNA"/>
</dbReference>
<evidence type="ECO:0000256" key="1">
    <source>
        <dbReference type="ARBA" id="ARBA00022737"/>
    </source>
</evidence>
<keyword evidence="4" id="KW-1185">Reference proteome</keyword>
<proteinExistence type="predicted"/>
<sequence>MGQVWGWGYGGEGQLGLGSRVKMVSTPHVISCIEPPLPGKDRSSAFSHDSKFFSAQASKVPGNFVKEIACGGRHSAIITVLGHYSLLAGVCTDRCGQGGTYDQLRPTYVNSLSAVRVEKIAAGLWHTLCVSDEGRVYAFGGNQFGQLGTGADQAESLPKLLDPPCLEGKNAKMVSCGARHSIISTGTVNYLAGDGTNMAKLGLGDSVDRSTPSQVSITVMPRNIACGWWHTLLLAETPI</sequence>
<keyword evidence="1" id="KW-0677">Repeat</keyword>
<evidence type="ECO:0000313" key="4">
    <source>
        <dbReference type="Proteomes" id="UP000237000"/>
    </source>
</evidence>
<accession>A0A2P5EZ52</accession>
<dbReference type="PANTHER" id="PTHR22870:SF413">
    <property type="entry name" value="REGULATOR OF CHROMOSOME CONDENSATION (RCC1) FAMILY PROTEIN"/>
    <property type="match status" value="1"/>
</dbReference>
<reference evidence="4" key="1">
    <citation type="submission" date="2016-06" db="EMBL/GenBank/DDBJ databases">
        <title>Parallel loss of symbiosis genes in relatives of nitrogen-fixing non-legume Parasponia.</title>
        <authorList>
            <person name="Van Velzen R."/>
            <person name="Holmer R."/>
            <person name="Bu F."/>
            <person name="Rutten L."/>
            <person name="Van Zeijl A."/>
            <person name="Liu W."/>
            <person name="Santuari L."/>
            <person name="Cao Q."/>
            <person name="Sharma T."/>
            <person name="Shen D."/>
            <person name="Roswanjaya Y."/>
            <person name="Wardhani T."/>
            <person name="Kalhor M.S."/>
            <person name="Jansen J."/>
            <person name="Van den Hoogen J."/>
            <person name="Gungor B."/>
            <person name="Hartog M."/>
            <person name="Hontelez J."/>
            <person name="Verver J."/>
            <person name="Yang W.-C."/>
            <person name="Schijlen E."/>
            <person name="Repin R."/>
            <person name="Schilthuizen M."/>
            <person name="Schranz E."/>
            <person name="Heidstra R."/>
            <person name="Miyata K."/>
            <person name="Fedorova E."/>
            <person name="Kohlen W."/>
            <person name="Bisseling T."/>
            <person name="Smit S."/>
            <person name="Geurts R."/>
        </authorList>
    </citation>
    <scope>NUCLEOTIDE SEQUENCE [LARGE SCALE GENOMIC DNA]</scope>
    <source>
        <strain evidence="4">cv. RG33-2</strain>
    </source>
</reference>
<dbReference type="InterPro" id="IPR051210">
    <property type="entry name" value="Ub_ligase/GEF_domain"/>
</dbReference>
<organism evidence="3 4">
    <name type="scientific">Trema orientale</name>
    <name type="common">Charcoal tree</name>
    <name type="synonym">Celtis orientalis</name>
    <dbReference type="NCBI Taxonomy" id="63057"/>
    <lineage>
        <taxon>Eukaryota</taxon>
        <taxon>Viridiplantae</taxon>
        <taxon>Streptophyta</taxon>
        <taxon>Embryophyta</taxon>
        <taxon>Tracheophyta</taxon>
        <taxon>Spermatophyta</taxon>
        <taxon>Magnoliopsida</taxon>
        <taxon>eudicotyledons</taxon>
        <taxon>Gunneridae</taxon>
        <taxon>Pentapetalae</taxon>
        <taxon>rosids</taxon>
        <taxon>fabids</taxon>
        <taxon>Rosales</taxon>
        <taxon>Cannabaceae</taxon>
        <taxon>Trema</taxon>
    </lineage>
</organism>
<protein>
    <submittedName>
        <fullName evidence="3">Regulator of chromosome condensation 1/beta-lactamase-inhibitor protein II</fullName>
    </submittedName>
</protein>
<feature type="repeat" description="RCC1" evidence="2">
    <location>
        <begin position="134"/>
        <end position="187"/>
    </location>
</feature>
<evidence type="ECO:0000313" key="3">
    <source>
        <dbReference type="EMBL" id="PON90816.1"/>
    </source>
</evidence>
<feature type="repeat" description="RCC1" evidence="2">
    <location>
        <begin position="2"/>
        <end position="81"/>
    </location>
</feature>
<gene>
    <name evidence="3" type="ORF">TorRG33x02_134540</name>
</gene>
<feature type="repeat" description="RCC1" evidence="2">
    <location>
        <begin position="187"/>
        <end position="237"/>
    </location>
</feature>
<evidence type="ECO:0000256" key="2">
    <source>
        <dbReference type="PROSITE-ProRule" id="PRU00235"/>
    </source>
</evidence>
<dbReference type="InterPro" id="IPR009091">
    <property type="entry name" value="RCC1/BLIP-II"/>
</dbReference>
<dbReference type="Pfam" id="PF00415">
    <property type="entry name" value="RCC1"/>
    <property type="match status" value="4"/>
</dbReference>